<evidence type="ECO:0000256" key="1">
    <source>
        <dbReference type="SAM" id="Phobius"/>
    </source>
</evidence>
<protein>
    <recommendedName>
        <fullName evidence="4">Metal-dependent hydrolase</fullName>
    </recommendedName>
</protein>
<name>A0A5P9NLZ9_9GAMM</name>
<organism evidence="2 3">
    <name type="scientific">Halioglobus maricola</name>
    <dbReference type="NCBI Taxonomy" id="2601894"/>
    <lineage>
        <taxon>Bacteria</taxon>
        <taxon>Pseudomonadati</taxon>
        <taxon>Pseudomonadota</taxon>
        <taxon>Gammaproteobacteria</taxon>
        <taxon>Cellvibrionales</taxon>
        <taxon>Halieaceae</taxon>
        <taxon>Halioglobus</taxon>
    </lineage>
</organism>
<keyword evidence="1" id="KW-0472">Membrane</keyword>
<dbReference type="RefSeq" id="WP_153239983.1">
    <property type="nucleotide sequence ID" value="NZ_CP036422.1"/>
</dbReference>
<proteinExistence type="predicted"/>
<dbReference type="AlphaFoldDB" id="A0A5P9NLZ9"/>
<feature type="transmembrane region" description="Helical" evidence="1">
    <location>
        <begin position="92"/>
        <end position="112"/>
    </location>
</feature>
<keyword evidence="1" id="KW-0812">Transmembrane</keyword>
<dbReference type="EMBL" id="CP036422">
    <property type="protein sequence ID" value="QFU76841.1"/>
    <property type="molecule type" value="Genomic_DNA"/>
</dbReference>
<evidence type="ECO:0008006" key="4">
    <source>
        <dbReference type="Google" id="ProtNLM"/>
    </source>
</evidence>
<feature type="transmembrane region" description="Helical" evidence="1">
    <location>
        <begin position="63"/>
        <end position="85"/>
    </location>
</feature>
<feature type="transmembrane region" description="Helical" evidence="1">
    <location>
        <begin position="21"/>
        <end position="43"/>
    </location>
</feature>
<gene>
    <name evidence="2" type="ORF">EY643_14945</name>
</gene>
<evidence type="ECO:0000313" key="2">
    <source>
        <dbReference type="EMBL" id="QFU76841.1"/>
    </source>
</evidence>
<feature type="transmembrane region" description="Helical" evidence="1">
    <location>
        <begin position="192"/>
        <end position="209"/>
    </location>
</feature>
<accession>A0A5P9NLZ9</accession>
<evidence type="ECO:0000313" key="3">
    <source>
        <dbReference type="Proteomes" id="UP000326287"/>
    </source>
</evidence>
<dbReference type="OrthoDB" id="327431at2"/>
<dbReference type="KEGG" id="halc:EY643_14945"/>
<sequence>MLAGHFAVGYALKAVEKTVPLWVLLVAVQFVDIFAQIFIFLGLERMFIPENATKITDIVIFNPYTHSLISVPFWSLLFVAIFALFRPVNLRIAAVLIIAVASHWILDFVVHVPDLPLSFSPEEKFGLGLWNYPLLSAALETVLLLAGIALCLKVVEFGGLINKLLFWLLCTLLLLLALFGSHTQPPSTIGEAVVKGLMLYTIVPAFAYFSEKRIRKNSV</sequence>
<dbReference type="Proteomes" id="UP000326287">
    <property type="component" value="Chromosome"/>
</dbReference>
<keyword evidence="1" id="KW-1133">Transmembrane helix</keyword>
<reference evidence="2 3" key="1">
    <citation type="submission" date="2019-02" db="EMBL/GenBank/DDBJ databases">
        <authorList>
            <person name="Li S.-H."/>
        </authorList>
    </citation>
    <scope>NUCLEOTIDE SEQUENCE [LARGE SCALE GENOMIC DNA]</scope>
    <source>
        <strain evidence="2 3">IMCC14385</strain>
    </source>
</reference>
<feature type="transmembrane region" description="Helical" evidence="1">
    <location>
        <begin position="164"/>
        <end position="180"/>
    </location>
</feature>
<keyword evidence="3" id="KW-1185">Reference proteome</keyword>
<feature type="transmembrane region" description="Helical" evidence="1">
    <location>
        <begin position="132"/>
        <end position="152"/>
    </location>
</feature>